<evidence type="ECO:0000313" key="1">
    <source>
        <dbReference type="EMBL" id="TNC65814.1"/>
    </source>
</evidence>
<proteinExistence type="predicted"/>
<protein>
    <submittedName>
        <fullName evidence="1">Anti-sigma factor</fullName>
    </submittedName>
</protein>
<dbReference type="EMBL" id="VDFV01000036">
    <property type="protein sequence ID" value="TNC65814.1"/>
    <property type="molecule type" value="Genomic_DNA"/>
</dbReference>
<dbReference type="RefSeq" id="WP_139082963.1">
    <property type="nucleotide sequence ID" value="NZ_VDFV01000036.1"/>
</dbReference>
<comment type="caution">
    <text evidence="1">The sequence shown here is derived from an EMBL/GenBank/DDBJ whole genome shotgun (WGS) entry which is preliminary data.</text>
</comment>
<sequence length="281" mass="30407">MDRTHSMDIDEADLVLNAYLDGELGPEEAAEMEMRLLAEPEALAEFEAYRSHRDLLREAARLPATEPANLQTEALTRELSQRLRRVLREPTATGAATPIWDQLLAPMRAAAVVLLVVGSAAGGWIGHVYVAGGVGELPGYVQEAVGAHQVFAVDAIRPVEFPAPASEEALAWVSAKLGQNLVIPNLEPLGVEFVGTRLLGTKEGPLAQFLYEDRAGQRLSVTIAPHPADQPVEEFQTAGVALVDGVVGYWRDLKLDYAVVAEARDVPLEAIATEVRRSLSF</sequence>
<reference evidence="1 2" key="1">
    <citation type="submission" date="2019-06" db="EMBL/GenBank/DDBJ databases">
        <authorList>
            <person name="Jiang L."/>
        </authorList>
    </citation>
    <scope>NUCLEOTIDE SEQUENCE [LARGE SCALE GENOMIC DNA]</scope>
    <source>
        <strain evidence="1 2">YIM 48858</strain>
    </source>
</reference>
<accession>A0A5C4NAQ3</accession>
<organism evidence="1 2">
    <name type="scientific">Rubellimicrobium roseum</name>
    <dbReference type="NCBI Taxonomy" id="687525"/>
    <lineage>
        <taxon>Bacteria</taxon>
        <taxon>Pseudomonadati</taxon>
        <taxon>Pseudomonadota</taxon>
        <taxon>Alphaproteobacteria</taxon>
        <taxon>Rhodobacterales</taxon>
        <taxon>Roseobacteraceae</taxon>
        <taxon>Rubellimicrobium</taxon>
    </lineage>
</organism>
<dbReference type="OrthoDB" id="7187254at2"/>
<gene>
    <name evidence="1" type="ORF">FHG71_17365</name>
</gene>
<name>A0A5C4NAQ3_9RHOB</name>
<evidence type="ECO:0000313" key="2">
    <source>
        <dbReference type="Proteomes" id="UP000305709"/>
    </source>
</evidence>
<keyword evidence="2" id="KW-1185">Reference proteome</keyword>
<dbReference type="AlphaFoldDB" id="A0A5C4NAQ3"/>
<dbReference type="Proteomes" id="UP000305709">
    <property type="component" value="Unassembled WGS sequence"/>
</dbReference>